<dbReference type="AlphaFoldDB" id="F7XUP9"/>
<dbReference type="Gene3D" id="2.30.30.100">
    <property type="match status" value="1"/>
</dbReference>
<dbReference type="InterPro" id="IPR028994">
    <property type="entry name" value="Integrin_alpha_N"/>
</dbReference>
<keyword evidence="3" id="KW-1185">Reference proteome</keyword>
<evidence type="ECO:0000313" key="2">
    <source>
        <dbReference type="EMBL" id="AEI88398.1"/>
    </source>
</evidence>
<dbReference type="KEGG" id="mmn:midi_00073"/>
<protein>
    <recommendedName>
        <fullName evidence="4">VCBS repeat-containing protein</fullName>
    </recommendedName>
</protein>
<name>F7XUP9_MIDMI</name>
<dbReference type="EMBL" id="CP002130">
    <property type="protein sequence ID" value="AEI88398.1"/>
    <property type="molecule type" value="Genomic_DNA"/>
</dbReference>
<dbReference type="RefSeq" id="WP_013950616.1">
    <property type="nucleotide sequence ID" value="NC_015722.1"/>
</dbReference>
<evidence type="ECO:0000313" key="3">
    <source>
        <dbReference type="Proteomes" id="UP000006639"/>
    </source>
</evidence>
<dbReference type="Pfam" id="PF01839">
    <property type="entry name" value="FG-GAP"/>
    <property type="match status" value="1"/>
</dbReference>
<dbReference type="HOGENOM" id="CLU_2880909_0_0_5"/>
<proteinExistence type="predicted"/>
<dbReference type="OrthoDB" id="1488578at2"/>
<sequence length="63" mass="6590">MGNGNGTLQAPMREVFFYGAAEIVSDTFASGLTIGDFNKDGKSDLATANYDSNTVSVLLNIAV</sequence>
<keyword evidence="1" id="KW-0732">Signal</keyword>
<evidence type="ECO:0000256" key="1">
    <source>
        <dbReference type="ARBA" id="ARBA00022729"/>
    </source>
</evidence>
<accession>F7XUP9</accession>
<reference evidence="2 3" key="1">
    <citation type="journal article" date="2011" name="Mol. Biol. Evol.">
        <title>Phylogenomic evidence for the presence of a flagellum and cbb3 oxidase in the free-living mitochondrial ancestor.</title>
        <authorList>
            <person name="Sassera D."/>
            <person name="Lo N."/>
            <person name="Epis S."/>
            <person name="D'Auria G."/>
            <person name="Montagna M."/>
            <person name="Comandatore F."/>
            <person name="Horner D."/>
            <person name="Pereto J."/>
            <person name="Luciano A.M."/>
            <person name="Franciosi F."/>
            <person name="Ferri E."/>
            <person name="Crotti E."/>
            <person name="Bazzocchi C."/>
            <person name="Daffonchio D."/>
            <person name="Sacchi L."/>
            <person name="Moya A."/>
            <person name="Latorre A."/>
            <person name="Bandi C."/>
        </authorList>
    </citation>
    <scope>NUCLEOTIDE SEQUENCE [LARGE SCALE GENOMIC DNA]</scope>
    <source>
        <strain evidence="2 3">IricVA</strain>
    </source>
</reference>
<dbReference type="InterPro" id="IPR013517">
    <property type="entry name" value="FG-GAP"/>
</dbReference>
<dbReference type="Proteomes" id="UP000006639">
    <property type="component" value="Chromosome"/>
</dbReference>
<dbReference type="SUPFAM" id="SSF69318">
    <property type="entry name" value="Integrin alpha N-terminal domain"/>
    <property type="match status" value="1"/>
</dbReference>
<organism evidence="2 3">
    <name type="scientific">Midichloria mitochondrii (strain IricVA)</name>
    <dbReference type="NCBI Taxonomy" id="696127"/>
    <lineage>
        <taxon>Bacteria</taxon>
        <taxon>Pseudomonadati</taxon>
        <taxon>Pseudomonadota</taxon>
        <taxon>Alphaproteobacteria</taxon>
        <taxon>Rickettsiales</taxon>
        <taxon>Candidatus Midichloriaceae</taxon>
        <taxon>Candidatus Midichloria</taxon>
    </lineage>
</organism>
<gene>
    <name evidence="2" type="ordered locus">midi_00073</name>
</gene>
<evidence type="ECO:0008006" key="4">
    <source>
        <dbReference type="Google" id="ProtNLM"/>
    </source>
</evidence>